<evidence type="ECO:0000313" key="1">
    <source>
        <dbReference type="EMBL" id="PRQ42941.1"/>
    </source>
</evidence>
<protein>
    <submittedName>
        <fullName evidence="2">Uncharacterized protein</fullName>
    </submittedName>
</protein>
<dbReference type="EMBL" id="PDCK01000040">
    <property type="protein sequence ID" value="PRQ54049.1"/>
    <property type="molecule type" value="Genomic_DNA"/>
</dbReference>
<dbReference type="Proteomes" id="UP000238479">
    <property type="component" value="Chromosome 3"/>
</dbReference>
<organism evidence="2 3">
    <name type="scientific">Rosa chinensis</name>
    <name type="common">China rose</name>
    <dbReference type="NCBI Taxonomy" id="74649"/>
    <lineage>
        <taxon>Eukaryota</taxon>
        <taxon>Viridiplantae</taxon>
        <taxon>Streptophyta</taxon>
        <taxon>Embryophyta</taxon>
        <taxon>Tracheophyta</taxon>
        <taxon>Spermatophyta</taxon>
        <taxon>Magnoliopsida</taxon>
        <taxon>eudicotyledons</taxon>
        <taxon>Gunneridae</taxon>
        <taxon>Pentapetalae</taxon>
        <taxon>rosids</taxon>
        <taxon>fabids</taxon>
        <taxon>Rosales</taxon>
        <taxon>Rosaceae</taxon>
        <taxon>Rosoideae</taxon>
        <taxon>Rosoideae incertae sedis</taxon>
        <taxon>Rosa</taxon>
    </lineage>
</organism>
<comment type="caution">
    <text evidence="2">The sequence shown here is derived from an EMBL/GenBank/DDBJ whole genome shotgun (WGS) entry which is preliminary data.</text>
</comment>
<accession>A0A2P6S5W9</accession>
<dbReference type="AlphaFoldDB" id="A0A2P6S5W9"/>
<evidence type="ECO:0000313" key="2">
    <source>
        <dbReference type="EMBL" id="PRQ54049.1"/>
    </source>
</evidence>
<keyword evidence="3" id="KW-1185">Reference proteome</keyword>
<dbReference type="Gramene" id="PRQ42941">
    <property type="protein sequence ID" value="PRQ42941"/>
    <property type="gene ID" value="RchiOBHm_Chr3g0463091"/>
</dbReference>
<dbReference type="Proteomes" id="UP000238479">
    <property type="component" value="Chromosome 2"/>
</dbReference>
<evidence type="ECO:0000313" key="3">
    <source>
        <dbReference type="Proteomes" id="UP000238479"/>
    </source>
</evidence>
<reference evidence="2 3" key="1">
    <citation type="journal article" date="2018" name="Nat. Genet.">
        <title>The Rosa genome provides new insights in the design of modern roses.</title>
        <authorList>
            <person name="Bendahmane M."/>
        </authorList>
    </citation>
    <scope>NUCLEOTIDE SEQUENCE [LARGE SCALE GENOMIC DNA]</scope>
    <source>
        <strain evidence="3">cv. Old Blush</strain>
    </source>
</reference>
<dbReference type="EMBL" id="PDCK01000041">
    <property type="protein sequence ID" value="PRQ42941.1"/>
    <property type="molecule type" value="Genomic_DNA"/>
</dbReference>
<sequence>MMGLIYENRLCIRRDQNVIYSNVITVSSIKKLPSPFNCYFKYITSCNCPNLISNQSKQIRIST</sequence>
<gene>
    <name evidence="2" type="ORF">RchiOBHm_Chr2g0173261</name>
    <name evidence="1" type="ORF">RchiOBHm_Chr3g0463091</name>
</gene>
<name>A0A2P6S5W9_ROSCH</name>
<dbReference type="Gramene" id="PRQ54049">
    <property type="protein sequence ID" value="PRQ54049"/>
    <property type="gene ID" value="RchiOBHm_Chr2g0173261"/>
</dbReference>
<proteinExistence type="predicted"/>